<dbReference type="Gene3D" id="3.30.70.270">
    <property type="match status" value="2"/>
</dbReference>
<dbReference type="Pfam" id="PF17921">
    <property type="entry name" value="Integrase_H2C2"/>
    <property type="match status" value="1"/>
</dbReference>
<dbReference type="InterPro" id="IPR043128">
    <property type="entry name" value="Rev_trsase/Diguanyl_cyclase"/>
</dbReference>
<dbReference type="InterPro" id="IPR012337">
    <property type="entry name" value="RNaseH-like_sf"/>
</dbReference>
<dbReference type="STRING" id="105785.A0A2J7RRF2"/>
<dbReference type="FunFam" id="3.30.70.270:FF:000026">
    <property type="entry name" value="Transposon Ty3-G Gag-Pol polyprotein"/>
    <property type="match status" value="1"/>
</dbReference>
<dbReference type="SUPFAM" id="SSF56672">
    <property type="entry name" value="DNA/RNA polymerases"/>
    <property type="match status" value="1"/>
</dbReference>
<evidence type="ECO:0000256" key="2">
    <source>
        <dbReference type="ARBA" id="ARBA00022670"/>
    </source>
</evidence>
<dbReference type="PANTHER" id="PTHR37984">
    <property type="entry name" value="PROTEIN CBG26694"/>
    <property type="match status" value="1"/>
</dbReference>
<dbReference type="EC" id="2.7.7.49" evidence="1"/>
<keyword evidence="6" id="KW-0255">Endonuclease</keyword>
<gene>
    <name evidence="11" type="ORF">B7P43_G13448</name>
</gene>
<dbReference type="GO" id="GO:0003676">
    <property type="term" value="F:nucleic acid binding"/>
    <property type="evidence" value="ECO:0007669"/>
    <property type="project" value="InterPro"/>
</dbReference>
<evidence type="ECO:0000256" key="3">
    <source>
        <dbReference type="ARBA" id="ARBA00022679"/>
    </source>
</evidence>
<evidence type="ECO:0000259" key="10">
    <source>
        <dbReference type="PROSITE" id="PS50994"/>
    </source>
</evidence>
<dbReference type="InterPro" id="IPR036397">
    <property type="entry name" value="RNaseH_sf"/>
</dbReference>
<organism evidence="11 12">
    <name type="scientific">Cryptotermes secundus</name>
    <dbReference type="NCBI Taxonomy" id="105785"/>
    <lineage>
        <taxon>Eukaryota</taxon>
        <taxon>Metazoa</taxon>
        <taxon>Ecdysozoa</taxon>
        <taxon>Arthropoda</taxon>
        <taxon>Hexapoda</taxon>
        <taxon>Insecta</taxon>
        <taxon>Pterygota</taxon>
        <taxon>Neoptera</taxon>
        <taxon>Polyneoptera</taxon>
        <taxon>Dictyoptera</taxon>
        <taxon>Blattodea</taxon>
        <taxon>Blattoidea</taxon>
        <taxon>Termitoidae</taxon>
        <taxon>Kalotermitidae</taxon>
        <taxon>Cryptotermitinae</taxon>
        <taxon>Cryptotermes</taxon>
    </lineage>
</organism>
<dbReference type="GO" id="GO:0008233">
    <property type="term" value="F:peptidase activity"/>
    <property type="evidence" value="ECO:0007669"/>
    <property type="project" value="UniProtKB-KW"/>
</dbReference>
<dbReference type="FunFam" id="3.10.10.10:FF:000007">
    <property type="entry name" value="Retrovirus-related Pol polyprotein from transposon 17.6-like Protein"/>
    <property type="match status" value="1"/>
</dbReference>
<dbReference type="InterPro" id="IPR043502">
    <property type="entry name" value="DNA/RNA_pol_sf"/>
</dbReference>
<keyword evidence="12" id="KW-1185">Reference proteome</keyword>
<dbReference type="GO" id="GO:0042575">
    <property type="term" value="C:DNA polymerase complex"/>
    <property type="evidence" value="ECO:0007669"/>
    <property type="project" value="UniProtKB-ARBA"/>
</dbReference>
<dbReference type="SUPFAM" id="SSF53098">
    <property type="entry name" value="Ribonuclease H-like"/>
    <property type="match status" value="1"/>
</dbReference>
<dbReference type="InterPro" id="IPR001584">
    <property type="entry name" value="Integrase_cat-core"/>
</dbReference>
<dbReference type="Pfam" id="PF17917">
    <property type="entry name" value="RT_RNaseH"/>
    <property type="match status" value="1"/>
</dbReference>
<dbReference type="CDD" id="cd01647">
    <property type="entry name" value="RT_LTR"/>
    <property type="match status" value="1"/>
</dbReference>
<dbReference type="OrthoDB" id="8052391at2759"/>
<reference evidence="11 12" key="1">
    <citation type="submission" date="2017-12" db="EMBL/GenBank/DDBJ databases">
        <title>Hemimetabolous genomes reveal molecular basis of termite eusociality.</title>
        <authorList>
            <person name="Harrison M.C."/>
            <person name="Jongepier E."/>
            <person name="Robertson H.M."/>
            <person name="Arning N."/>
            <person name="Bitard-Feildel T."/>
            <person name="Chao H."/>
            <person name="Childers C.P."/>
            <person name="Dinh H."/>
            <person name="Doddapaneni H."/>
            <person name="Dugan S."/>
            <person name="Gowin J."/>
            <person name="Greiner C."/>
            <person name="Han Y."/>
            <person name="Hu H."/>
            <person name="Hughes D.S.T."/>
            <person name="Huylmans A.-K."/>
            <person name="Kemena C."/>
            <person name="Kremer L.P.M."/>
            <person name="Lee S.L."/>
            <person name="Lopez-Ezquerra A."/>
            <person name="Mallet L."/>
            <person name="Monroy-Kuhn J.M."/>
            <person name="Moser A."/>
            <person name="Murali S.C."/>
            <person name="Muzny D.M."/>
            <person name="Otani S."/>
            <person name="Piulachs M.-D."/>
            <person name="Poelchau M."/>
            <person name="Qu J."/>
            <person name="Schaub F."/>
            <person name="Wada-Katsumata A."/>
            <person name="Worley K.C."/>
            <person name="Xie Q."/>
            <person name="Ylla G."/>
            <person name="Poulsen M."/>
            <person name="Gibbs R.A."/>
            <person name="Schal C."/>
            <person name="Richards S."/>
            <person name="Belles X."/>
            <person name="Korb J."/>
            <person name="Bornberg-Bauer E."/>
        </authorList>
    </citation>
    <scope>NUCLEOTIDE SEQUENCE [LARGE SCALE GENOMIC DNA]</scope>
    <source>
        <tissue evidence="11">Whole body</tissue>
    </source>
</reference>
<accession>A0A2J7RRF2</accession>
<dbReference type="GO" id="GO:0006508">
    <property type="term" value="P:proteolysis"/>
    <property type="evidence" value="ECO:0007669"/>
    <property type="project" value="UniProtKB-KW"/>
</dbReference>
<dbReference type="InParanoid" id="A0A2J7RRF2"/>
<dbReference type="InterPro" id="IPR041373">
    <property type="entry name" value="RT_RNaseH"/>
</dbReference>
<keyword evidence="8" id="KW-0695">RNA-directed DNA polymerase</keyword>
<dbReference type="GO" id="GO:0015074">
    <property type="term" value="P:DNA integration"/>
    <property type="evidence" value="ECO:0007669"/>
    <property type="project" value="InterPro"/>
</dbReference>
<keyword evidence="3" id="KW-0808">Transferase</keyword>
<proteinExistence type="predicted"/>
<evidence type="ECO:0000256" key="5">
    <source>
        <dbReference type="ARBA" id="ARBA00022722"/>
    </source>
</evidence>
<dbReference type="Gene3D" id="3.30.420.10">
    <property type="entry name" value="Ribonuclease H-like superfamily/Ribonuclease H"/>
    <property type="match status" value="1"/>
</dbReference>
<dbReference type="EMBL" id="NEVH01000607">
    <property type="protein sequence ID" value="PNF43410.1"/>
    <property type="molecule type" value="Genomic_DNA"/>
</dbReference>
<evidence type="ECO:0000256" key="6">
    <source>
        <dbReference type="ARBA" id="ARBA00022759"/>
    </source>
</evidence>
<dbReference type="InterPro" id="IPR041588">
    <property type="entry name" value="Integrase_H2C2"/>
</dbReference>
<dbReference type="GO" id="GO:0004519">
    <property type="term" value="F:endonuclease activity"/>
    <property type="evidence" value="ECO:0007669"/>
    <property type="project" value="UniProtKB-KW"/>
</dbReference>
<dbReference type="PROSITE" id="PS50878">
    <property type="entry name" value="RT_POL"/>
    <property type="match status" value="1"/>
</dbReference>
<dbReference type="Gene3D" id="3.10.10.10">
    <property type="entry name" value="HIV Type 1 Reverse Transcriptase, subunit A, domain 1"/>
    <property type="match status" value="1"/>
</dbReference>
<evidence type="ECO:0000313" key="12">
    <source>
        <dbReference type="Proteomes" id="UP000235965"/>
    </source>
</evidence>
<dbReference type="Gene3D" id="1.10.340.70">
    <property type="match status" value="1"/>
</dbReference>
<keyword evidence="5" id="KW-0540">Nuclease</keyword>
<dbReference type="Pfam" id="PF00078">
    <property type="entry name" value="RVT_1"/>
    <property type="match status" value="1"/>
</dbReference>
<sequence length="765" mass="88719">MLKQDIITPSQSPWNFPILVVPKKVDASGVRKWRICIDFRKLNQVTVGDSYPLPNIQEVLDKLGKSRYFSALDCASGYWQIPVAPEDQCKTAFSTQKGHFEFKRMPFGLKSAPATFQRLMNTILMGSIGLRCLVYLDDIIIFGETLQEHHYRLQQVFQKLREHDIQLEPDKCEFLKTELQYLGHTITADGVAPDPNKIRAIVEFPTPKTTTSVKSFLGLVGYYRKFIPNFSRRAKPLNDLLKKTQTWKWEREQEESLRDLKEQITKPPVLQFPDFTQPFVLTTDASDYAVGSILSQGDIGQDKPIAFASRTLNKAEINYSTVEKELLAIVWSCKHFRPYLLGRTFTVVTDHKPLTWIFSIKDPSSRLLRWRLLLEEYQFKIVYKAGVKNVNADALSRYPIVCGVQANEQEISEERKLKLLKEMHECPIGGHQGIQRTYERLKLYVSWPHMFKDVEVYIRKCPVCQLNKQTCPKVKADLQVTDTQEQPWDKIYLDIVGPFSMSTRRNKYLLTCQDNLSKYIIAIPIEDISAETIAHKFVFDVILKYGIPDQILTDQGSQFMSNLFVNCCKLLQIKKLKTSVYHPETNGSLERSHKVLVEYLRCFSNKLQDDWDQWIPFACFTYNTSPHTVTKFTPYELLFGRIAKIPGMLQQKPQPLYNYENLVHEFRQKFQVAWQQAKERLQVNKVKQCEKVNKTRNCKQYEVGDLVLVYNEQRNKLDPLWKGPYEVKEINGTNVTLTKIGTTGKKQVKTHVNRTKPYVTGSVET</sequence>
<dbReference type="InterPro" id="IPR050951">
    <property type="entry name" value="Retrovirus_Pol_polyprotein"/>
</dbReference>
<evidence type="ECO:0000256" key="7">
    <source>
        <dbReference type="ARBA" id="ARBA00022801"/>
    </source>
</evidence>
<dbReference type="Gene3D" id="2.30.30.850">
    <property type="match status" value="1"/>
</dbReference>
<evidence type="ECO:0000259" key="9">
    <source>
        <dbReference type="PROSITE" id="PS50878"/>
    </source>
</evidence>
<name>A0A2J7RRF2_9NEOP</name>
<keyword evidence="7" id="KW-0378">Hydrolase</keyword>
<protein>
    <recommendedName>
        <fullName evidence="1">RNA-directed DNA polymerase</fullName>
        <ecNumber evidence="1">2.7.7.49</ecNumber>
    </recommendedName>
</protein>
<evidence type="ECO:0000256" key="4">
    <source>
        <dbReference type="ARBA" id="ARBA00022695"/>
    </source>
</evidence>
<evidence type="ECO:0000313" key="11">
    <source>
        <dbReference type="EMBL" id="PNF43410.1"/>
    </source>
</evidence>
<dbReference type="PANTHER" id="PTHR37984:SF5">
    <property type="entry name" value="PROTEIN NYNRIN-LIKE"/>
    <property type="match status" value="1"/>
</dbReference>
<evidence type="ECO:0000256" key="1">
    <source>
        <dbReference type="ARBA" id="ARBA00012493"/>
    </source>
</evidence>
<feature type="domain" description="Reverse transcriptase" evidence="9">
    <location>
        <begin position="2"/>
        <end position="186"/>
    </location>
</feature>
<dbReference type="Pfam" id="PF00665">
    <property type="entry name" value="rve"/>
    <property type="match status" value="1"/>
</dbReference>
<evidence type="ECO:0000256" key="8">
    <source>
        <dbReference type="ARBA" id="ARBA00022918"/>
    </source>
</evidence>
<dbReference type="PROSITE" id="PS50994">
    <property type="entry name" value="INTEGRASE"/>
    <property type="match status" value="1"/>
</dbReference>
<dbReference type="InterPro" id="IPR000477">
    <property type="entry name" value="RT_dom"/>
</dbReference>
<feature type="domain" description="Integrase catalytic" evidence="10">
    <location>
        <begin position="483"/>
        <end position="642"/>
    </location>
</feature>
<dbReference type="GO" id="GO:0003964">
    <property type="term" value="F:RNA-directed DNA polymerase activity"/>
    <property type="evidence" value="ECO:0007669"/>
    <property type="project" value="UniProtKB-KW"/>
</dbReference>
<dbReference type="FunFam" id="3.30.420.10:FF:000032">
    <property type="entry name" value="Retrovirus-related Pol polyprotein from transposon 297-like Protein"/>
    <property type="match status" value="1"/>
</dbReference>
<dbReference type="Proteomes" id="UP000235965">
    <property type="component" value="Unassembled WGS sequence"/>
</dbReference>
<dbReference type="AlphaFoldDB" id="A0A2J7RRF2"/>
<keyword evidence="2" id="KW-0645">Protease</keyword>
<keyword evidence="4" id="KW-0548">Nucleotidyltransferase</keyword>
<dbReference type="CDD" id="cd09274">
    <property type="entry name" value="RNase_HI_RT_Ty3"/>
    <property type="match status" value="1"/>
</dbReference>
<comment type="caution">
    <text evidence="11">The sequence shown here is derived from an EMBL/GenBank/DDBJ whole genome shotgun (WGS) entry which is preliminary data.</text>
</comment>